<comment type="caution">
    <text evidence="1">The sequence shown here is derived from an EMBL/GenBank/DDBJ whole genome shotgun (WGS) entry which is preliminary data.</text>
</comment>
<accession>A0A835AWZ3</accession>
<gene>
    <name evidence="1" type="ORF">HU200_046374</name>
</gene>
<organism evidence="1 2">
    <name type="scientific">Digitaria exilis</name>
    <dbReference type="NCBI Taxonomy" id="1010633"/>
    <lineage>
        <taxon>Eukaryota</taxon>
        <taxon>Viridiplantae</taxon>
        <taxon>Streptophyta</taxon>
        <taxon>Embryophyta</taxon>
        <taxon>Tracheophyta</taxon>
        <taxon>Spermatophyta</taxon>
        <taxon>Magnoliopsida</taxon>
        <taxon>Liliopsida</taxon>
        <taxon>Poales</taxon>
        <taxon>Poaceae</taxon>
        <taxon>PACMAD clade</taxon>
        <taxon>Panicoideae</taxon>
        <taxon>Panicodae</taxon>
        <taxon>Paniceae</taxon>
        <taxon>Anthephorinae</taxon>
        <taxon>Digitaria</taxon>
    </lineage>
</organism>
<evidence type="ECO:0000313" key="2">
    <source>
        <dbReference type="Proteomes" id="UP000636709"/>
    </source>
</evidence>
<name>A0A835AWZ3_9POAL</name>
<proteinExistence type="predicted"/>
<protein>
    <submittedName>
        <fullName evidence="1">Uncharacterized protein</fullName>
    </submittedName>
</protein>
<dbReference type="EMBL" id="JACEFO010002138">
    <property type="protein sequence ID" value="KAF8677891.1"/>
    <property type="molecule type" value="Genomic_DNA"/>
</dbReference>
<keyword evidence="2" id="KW-1185">Reference proteome</keyword>
<sequence length="233" mass="25456">MALGRGPRISWRTAANSIDALIEVPGNKPLCGLTKFAIYGDTLHHTALLPPTLQGFFFSSRVVVEDHHTRGKTEEEAQESLASETLWEFVATPLIDVDPTLSFITNVVLLFSDSGEGLAFAGSFTCHLVLDPRSGWHPKQAAASYYLLQNHRPAPSLGLSNNNQRPPLFLLLSDKQASKQSNNPLPFSSLCRGSIQTLEHGLISLLPLAEAQQLAHHHKIHGKPPTLADYRAA</sequence>
<evidence type="ECO:0000313" key="1">
    <source>
        <dbReference type="EMBL" id="KAF8677891.1"/>
    </source>
</evidence>
<dbReference type="AlphaFoldDB" id="A0A835AWZ3"/>
<dbReference type="Proteomes" id="UP000636709">
    <property type="component" value="Unassembled WGS sequence"/>
</dbReference>
<reference evidence="1" key="1">
    <citation type="submission" date="2020-07" db="EMBL/GenBank/DDBJ databases">
        <title>Genome sequence and genetic diversity analysis of an under-domesticated orphan crop, white fonio (Digitaria exilis).</title>
        <authorList>
            <person name="Bennetzen J.L."/>
            <person name="Chen S."/>
            <person name="Ma X."/>
            <person name="Wang X."/>
            <person name="Yssel A.E.J."/>
            <person name="Chaluvadi S.R."/>
            <person name="Johnson M."/>
            <person name="Gangashetty P."/>
            <person name="Hamidou F."/>
            <person name="Sanogo M.D."/>
            <person name="Zwaenepoel A."/>
            <person name="Wallace J."/>
            <person name="Van De Peer Y."/>
            <person name="Van Deynze A."/>
        </authorList>
    </citation>
    <scope>NUCLEOTIDE SEQUENCE</scope>
    <source>
        <tissue evidence="1">Leaves</tissue>
    </source>
</reference>